<sequence length="171" mass="18368">FTNDVETSPPQQETSAQSTVSPEQLEPLSVQQESSDQHPTPSENVEPSPVQQGAPTQPEELPEETDPSPSQQESSAQHPKPTEWVGPSPVQHQHPTQPPGASTDGAAQPSVHSEVTFSHLGPGEVEHPVLSNITVEPLDPAVVLTLEPSKSLNILQCSRRTLLRLQIPLEG</sequence>
<dbReference type="GeneID" id="115802460"/>
<feature type="compositionally biased region" description="Polar residues" evidence="1">
    <location>
        <begin position="67"/>
        <end position="77"/>
    </location>
</feature>
<evidence type="ECO:0000256" key="1">
    <source>
        <dbReference type="SAM" id="MobiDB-lite"/>
    </source>
</evidence>
<dbReference type="Pfam" id="PF15779">
    <property type="entry name" value="LRRC37"/>
    <property type="match status" value="1"/>
</dbReference>
<dbReference type="InterPro" id="IPR032754">
    <property type="entry name" value="LRRC37_N"/>
</dbReference>
<reference evidence="4" key="1">
    <citation type="submission" date="2025-08" db="UniProtKB">
        <authorList>
            <consortium name="RefSeq"/>
        </authorList>
    </citation>
    <scope>IDENTIFICATION</scope>
    <source>
        <tissue evidence="4">Blood</tissue>
    </source>
</reference>
<organism evidence="3 4">
    <name type="scientific">Delphinapterus leucas</name>
    <name type="common">Beluga whale</name>
    <dbReference type="NCBI Taxonomy" id="9749"/>
    <lineage>
        <taxon>Eukaryota</taxon>
        <taxon>Metazoa</taxon>
        <taxon>Chordata</taxon>
        <taxon>Craniata</taxon>
        <taxon>Vertebrata</taxon>
        <taxon>Euteleostomi</taxon>
        <taxon>Mammalia</taxon>
        <taxon>Eutheria</taxon>
        <taxon>Laurasiatheria</taxon>
        <taxon>Artiodactyla</taxon>
        <taxon>Whippomorpha</taxon>
        <taxon>Cetacea</taxon>
        <taxon>Odontoceti</taxon>
        <taxon>Monodontidae</taxon>
        <taxon>Delphinapterus</taxon>
    </lineage>
</organism>
<feature type="non-terminal residue" evidence="4">
    <location>
        <position position="1"/>
    </location>
</feature>
<feature type="region of interest" description="Disordered" evidence="1">
    <location>
        <begin position="1"/>
        <end position="123"/>
    </location>
</feature>
<evidence type="ECO:0000313" key="4">
    <source>
        <dbReference type="RefSeq" id="XP_030616872.1"/>
    </source>
</evidence>
<feature type="compositionally biased region" description="Polar residues" evidence="1">
    <location>
        <begin position="1"/>
        <end position="22"/>
    </location>
</feature>
<dbReference type="InParanoid" id="A0A7F8KAX7"/>
<keyword evidence="3" id="KW-1185">Reference proteome</keyword>
<gene>
    <name evidence="4" type="primary">LOC115802460</name>
</gene>
<dbReference type="AlphaFoldDB" id="A0A7F8KAX7"/>
<evidence type="ECO:0000313" key="3">
    <source>
        <dbReference type="Proteomes" id="UP000248483"/>
    </source>
</evidence>
<dbReference type="Proteomes" id="UP000248483">
    <property type="component" value="Unplaced"/>
</dbReference>
<dbReference type="RefSeq" id="XP_030616872.1">
    <property type="nucleotide sequence ID" value="XM_030761012.1"/>
</dbReference>
<feature type="compositionally biased region" description="Polar residues" evidence="1">
    <location>
        <begin position="29"/>
        <end position="55"/>
    </location>
</feature>
<feature type="domain" description="Leucine-rich repeat-containing protein 37 N-terminal" evidence="2">
    <location>
        <begin position="85"/>
        <end position="150"/>
    </location>
</feature>
<accession>A0A7F8KAX7</accession>
<dbReference type="KEGG" id="dle:115802460"/>
<evidence type="ECO:0000259" key="2">
    <source>
        <dbReference type="Pfam" id="PF15779"/>
    </source>
</evidence>
<name>A0A7F8KAX7_DELLE</name>
<protein>
    <recommendedName>
        <fullName evidence="2">Leucine-rich repeat-containing protein 37 N-terminal domain-containing protein</fullName>
    </recommendedName>
</protein>
<proteinExistence type="predicted"/>